<name>A0ABT7ZAQ7_9ACTN</name>
<dbReference type="Proteomes" id="UP001174050">
    <property type="component" value="Unassembled WGS sequence"/>
</dbReference>
<gene>
    <name evidence="1" type="ORF">QWM81_21660</name>
</gene>
<dbReference type="RefSeq" id="WP_290113872.1">
    <property type="nucleotide sequence ID" value="NZ_JAUEPL010000035.1"/>
</dbReference>
<dbReference type="EMBL" id="JAUEPL010000035">
    <property type="protein sequence ID" value="MDN3296601.1"/>
    <property type="molecule type" value="Genomic_DNA"/>
</dbReference>
<dbReference type="Pfam" id="PF06224">
    <property type="entry name" value="AlkZ-like"/>
    <property type="match status" value="1"/>
</dbReference>
<dbReference type="PANTHER" id="PTHR30528:SF0">
    <property type="entry name" value="CYTOPLASMIC PROTEIN"/>
    <property type="match status" value="1"/>
</dbReference>
<keyword evidence="2" id="KW-1185">Reference proteome</keyword>
<dbReference type="PANTHER" id="PTHR30528">
    <property type="entry name" value="CYTOPLASMIC PROTEIN"/>
    <property type="match status" value="1"/>
</dbReference>
<dbReference type="InterPro" id="IPR009351">
    <property type="entry name" value="AlkZ-like"/>
</dbReference>
<accession>A0ABT7ZAQ7</accession>
<reference evidence="1" key="1">
    <citation type="submission" date="2023-06" db="EMBL/GenBank/DDBJ databases">
        <title>WGS-Sequencing of Streptomyces ficellus isolate 21 collected from sand in Gara Djebilet Iron Mine in Algeria.</title>
        <authorList>
            <person name="Zegers G.P."/>
            <person name="Gomez A."/>
            <person name="Gueddou A."/>
            <person name="Zahara A.F."/>
            <person name="Worth M."/>
            <person name="Sevigny J.L."/>
            <person name="Tisa L."/>
        </authorList>
    </citation>
    <scope>NUCLEOTIDE SEQUENCE</scope>
    <source>
        <strain evidence="1">AS11</strain>
    </source>
</reference>
<comment type="caution">
    <text evidence="1">The sequence shown here is derived from an EMBL/GenBank/DDBJ whole genome shotgun (WGS) entry which is preliminary data.</text>
</comment>
<evidence type="ECO:0000313" key="1">
    <source>
        <dbReference type="EMBL" id="MDN3296601.1"/>
    </source>
</evidence>
<proteinExistence type="predicted"/>
<organism evidence="1 2">
    <name type="scientific">Streptomyces ficellus</name>
    <dbReference type="NCBI Taxonomy" id="1977088"/>
    <lineage>
        <taxon>Bacteria</taxon>
        <taxon>Bacillati</taxon>
        <taxon>Actinomycetota</taxon>
        <taxon>Actinomycetes</taxon>
        <taxon>Kitasatosporales</taxon>
        <taxon>Streptomycetaceae</taxon>
        <taxon>Streptomyces</taxon>
    </lineage>
</organism>
<evidence type="ECO:0000313" key="2">
    <source>
        <dbReference type="Proteomes" id="UP001174050"/>
    </source>
</evidence>
<sequence length="371" mass="41095">MLELTPSQVRAAAVAAQGLHTSSAAQRTPLEVLRALGCIQIDTINVVRRSHELVMLARGVPSDAARAYASHEDKASFFEYWAHAAAFTPVELWPLFAFRRRRTATHGWRGPAVDPEACAEVRRLADERGSVTISDLGGAGGNRWERGSPRKWAAEWLWATGELVCVRRLGWKRVYEPVERALPEHLRADAPDDDACLRGLTGIALRNLGVATAEDVADYFRLPAQQVRLQLERLPQARPVRVEGWPDSTWAHTELLEHGETAVDEERVTPLSPFDSLIWTRPRMRRLFGVEYLLEAYKPAATRECGYFGLPVLAGDRVVGRVALRARSGKATLEGRQVTDPAWTHAVDTAAQVAAAWANATVEQPTATKPH</sequence>
<protein>
    <submittedName>
        <fullName evidence="1">Crosslink repair DNA glycosylase YcaQ family protein</fullName>
    </submittedName>
</protein>